<dbReference type="AlphaFoldDB" id="A0A9Q1GR20"/>
<dbReference type="EMBL" id="JAKOGI010001801">
    <property type="protein sequence ID" value="KAJ8424019.1"/>
    <property type="molecule type" value="Genomic_DNA"/>
</dbReference>
<dbReference type="PANTHER" id="PTHR45669:SF22">
    <property type="entry name" value="GLUTAREDOXIN DOMAIN-CONTAINING CYSTEINE-RICH PROTEIN CG12206-RELATED"/>
    <property type="match status" value="1"/>
</dbReference>
<evidence type="ECO:0000313" key="3">
    <source>
        <dbReference type="EMBL" id="KAJ8424019.1"/>
    </source>
</evidence>
<feature type="domain" description="Glutaredoxin" evidence="2">
    <location>
        <begin position="177"/>
        <end position="244"/>
    </location>
</feature>
<dbReference type="InterPro" id="IPR002109">
    <property type="entry name" value="Glutaredoxin"/>
</dbReference>
<keyword evidence="4" id="KW-1185">Reference proteome</keyword>
<reference evidence="3" key="1">
    <citation type="submission" date="2022-04" db="EMBL/GenBank/DDBJ databases">
        <title>Carnegiea gigantea Genome sequencing and assembly v2.</title>
        <authorList>
            <person name="Copetti D."/>
            <person name="Sanderson M.J."/>
            <person name="Burquez A."/>
            <person name="Wojciechowski M.F."/>
        </authorList>
    </citation>
    <scope>NUCLEOTIDE SEQUENCE</scope>
    <source>
        <strain evidence="3">SGP5-SGP5p</strain>
        <tissue evidence="3">Aerial part</tissue>
    </source>
</reference>
<dbReference type="PANTHER" id="PTHR45669">
    <property type="entry name" value="GLUTAREDOXIN DOMAIN-CONTAINING CYSTEINE-RICH PROTEIN CG12206-RELATED"/>
    <property type="match status" value="1"/>
</dbReference>
<evidence type="ECO:0000259" key="2">
    <source>
        <dbReference type="Pfam" id="PF00462"/>
    </source>
</evidence>
<organism evidence="3 4">
    <name type="scientific">Carnegiea gigantea</name>
    <dbReference type="NCBI Taxonomy" id="171969"/>
    <lineage>
        <taxon>Eukaryota</taxon>
        <taxon>Viridiplantae</taxon>
        <taxon>Streptophyta</taxon>
        <taxon>Embryophyta</taxon>
        <taxon>Tracheophyta</taxon>
        <taxon>Spermatophyta</taxon>
        <taxon>Magnoliopsida</taxon>
        <taxon>eudicotyledons</taxon>
        <taxon>Gunneridae</taxon>
        <taxon>Pentapetalae</taxon>
        <taxon>Caryophyllales</taxon>
        <taxon>Cactineae</taxon>
        <taxon>Cactaceae</taxon>
        <taxon>Cactoideae</taxon>
        <taxon>Echinocereeae</taxon>
        <taxon>Carnegiea</taxon>
    </lineage>
</organism>
<dbReference type="OrthoDB" id="423313at2759"/>
<gene>
    <name evidence="3" type="ORF">Cgig2_001722</name>
</gene>
<sequence length="322" mass="35351">MGCVSSTLLNQDDEFTQIRSNALSHHIVSLTSTTYGLLTLDPPPSSTTPPTPSPRFTRRLPESPPPQPEVINSWELMAGLDSNDSFRFSPLSPPPRPLSPKFFHFNTRVAADPGAEKETDSERYTKVFSNKENSHPNRPPLRPRIVPSKIQSQVPNLESSLDGFEKLCPPNGEDKLVLYTTTLRGVRKTFEACNAVRSVIQGLGFAICERDISMDRGFKEELKELMGEKKSAVPPRAFVRGRYVGGADEVLKIHEEGRLVDLLNGLPKVKIGAVCDGCGDCNGSCKLVMVVKDELGKKQGSTVVMRCPDCNENGLVLCPICS</sequence>
<name>A0A9Q1GR20_9CARY</name>
<proteinExistence type="predicted"/>
<comment type="caution">
    <text evidence="3">The sequence shown here is derived from an EMBL/GenBank/DDBJ whole genome shotgun (WGS) entry which is preliminary data.</text>
</comment>
<dbReference type="PROSITE" id="PS51354">
    <property type="entry name" value="GLUTAREDOXIN_2"/>
    <property type="match status" value="1"/>
</dbReference>
<feature type="compositionally biased region" description="Pro residues" evidence="1">
    <location>
        <begin position="41"/>
        <end position="53"/>
    </location>
</feature>
<dbReference type="SUPFAM" id="SSF52833">
    <property type="entry name" value="Thioredoxin-like"/>
    <property type="match status" value="1"/>
</dbReference>
<dbReference type="InterPro" id="IPR036249">
    <property type="entry name" value="Thioredoxin-like_sf"/>
</dbReference>
<dbReference type="Gene3D" id="3.40.30.10">
    <property type="entry name" value="Glutaredoxin"/>
    <property type="match status" value="1"/>
</dbReference>
<evidence type="ECO:0000256" key="1">
    <source>
        <dbReference type="SAM" id="MobiDB-lite"/>
    </source>
</evidence>
<feature type="region of interest" description="Disordered" evidence="1">
    <location>
        <begin position="39"/>
        <end position="67"/>
    </location>
</feature>
<dbReference type="Pfam" id="PF23733">
    <property type="entry name" value="GRXCR1-2_C"/>
    <property type="match status" value="1"/>
</dbReference>
<protein>
    <recommendedName>
        <fullName evidence="2">Glutaredoxin domain-containing protein</fullName>
    </recommendedName>
</protein>
<accession>A0A9Q1GR20</accession>
<dbReference type="CDD" id="cd03031">
    <property type="entry name" value="GRX_GRX_like"/>
    <property type="match status" value="1"/>
</dbReference>
<dbReference type="Pfam" id="PF00462">
    <property type="entry name" value="Glutaredoxin"/>
    <property type="match status" value="1"/>
</dbReference>
<dbReference type="Proteomes" id="UP001153076">
    <property type="component" value="Unassembled WGS sequence"/>
</dbReference>
<evidence type="ECO:0000313" key="4">
    <source>
        <dbReference type="Proteomes" id="UP001153076"/>
    </source>
</evidence>